<dbReference type="GO" id="GO:0042026">
    <property type="term" value="P:protein refolding"/>
    <property type="evidence" value="ECO:0007669"/>
    <property type="project" value="InterPro"/>
</dbReference>
<dbReference type="InParanoid" id="A0A4W3IQ07"/>
<dbReference type="OMA" id="TDTDKME"/>
<proteinExistence type="inferred from homology"/>
<dbReference type="EC" id="5.6.1.7" evidence="3"/>
<keyword evidence="5" id="KW-0547">Nucleotide-binding</keyword>
<evidence type="ECO:0000256" key="5">
    <source>
        <dbReference type="ARBA" id="ARBA00022741"/>
    </source>
</evidence>
<comment type="function">
    <text evidence="13">Chaperonin implicated in mitochondrial protein import and macromolecular assembly. Together with Hsp10, facilitates the correct folding of imported proteins. May also prevent misfolding and promote the refolding and proper assembly of unfolded polypeptides generated under stress conditions in the mitochondrial matrix. The functional units of these chaperonins consist of heptameric rings of the large subunit Hsp60, which function as a back-to-back double ring. In a cyclic reaction, Hsp60 ring complexes bind one unfolded substrate protein per ring, followed by the binding of ATP and association with 2 heptameric rings of the co-chaperonin Hsp10. This leads to sequestration of the substrate protein in the inner cavity of Hsp60 where, for a certain period of time, it can fold undisturbed by other cell components. Synchronous hydrolysis of ATP in all Hsp60 subunits results in the dissociation of the chaperonin rings and the release of ADP and the folded substrate protein.</text>
</comment>
<organism evidence="15 16">
    <name type="scientific">Callorhinchus milii</name>
    <name type="common">Ghost shark</name>
    <dbReference type="NCBI Taxonomy" id="7868"/>
    <lineage>
        <taxon>Eukaryota</taxon>
        <taxon>Metazoa</taxon>
        <taxon>Chordata</taxon>
        <taxon>Craniata</taxon>
        <taxon>Vertebrata</taxon>
        <taxon>Chondrichthyes</taxon>
        <taxon>Holocephali</taxon>
        <taxon>Chimaeriformes</taxon>
        <taxon>Callorhinchidae</taxon>
        <taxon>Callorhinchus</taxon>
    </lineage>
</organism>
<dbReference type="GO" id="GO:0005759">
    <property type="term" value="C:mitochondrial matrix"/>
    <property type="evidence" value="ECO:0007669"/>
    <property type="project" value="UniProtKB-SubCell"/>
</dbReference>
<reference evidence="16" key="3">
    <citation type="journal article" date="2014" name="Nature">
        <title>Elephant shark genome provides unique insights into gnathostome evolution.</title>
        <authorList>
            <consortium name="International Elephant Shark Genome Sequencing Consortium"/>
            <person name="Venkatesh B."/>
            <person name="Lee A.P."/>
            <person name="Ravi V."/>
            <person name="Maurya A.K."/>
            <person name="Lian M.M."/>
            <person name="Swann J.B."/>
            <person name="Ohta Y."/>
            <person name="Flajnik M.F."/>
            <person name="Sutoh Y."/>
            <person name="Kasahara M."/>
            <person name="Hoon S."/>
            <person name="Gangu V."/>
            <person name="Roy S.W."/>
            <person name="Irimia M."/>
            <person name="Korzh V."/>
            <person name="Kondrychyn I."/>
            <person name="Lim Z.W."/>
            <person name="Tay B.H."/>
            <person name="Tohari S."/>
            <person name="Kong K.W."/>
            <person name="Ho S."/>
            <person name="Lorente-Galdos B."/>
            <person name="Quilez J."/>
            <person name="Marques-Bonet T."/>
            <person name="Raney B.J."/>
            <person name="Ingham P.W."/>
            <person name="Tay A."/>
            <person name="Hillier L.W."/>
            <person name="Minx P."/>
            <person name="Boehm T."/>
            <person name="Wilson R.K."/>
            <person name="Brenner S."/>
            <person name="Warren W.C."/>
        </authorList>
    </citation>
    <scope>NUCLEOTIDE SEQUENCE [LARGE SCALE GENOMIC DNA]</scope>
</reference>
<dbReference type="FunFam" id="1.10.560.10:FF:000031">
    <property type="entry name" value="60 kDa heat shock protein, mitochondrial"/>
    <property type="match status" value="1"/>
</dbReference>
<dbReference type="SUPFAM" id="SSF54849">
    <property type="entry name" value="GroEL-intermediate domain like"/>
    <property type="match status" value="1"/>
</dbReference>
<dbReference type="InterPro" id="IPR001844">
    <property type="entry name" value="Cpn60/GroEL"/>
</dbReference>
<reference evidence="15" key="4">
    <citation type="submission" date="2025-08" db="UniProtKB">
        <authorList>
            <consortium name="Ensembl"/>
        </authorList>
    </citation>
    <scope>IDENTIFICATION</scope>
</reference>
<reference evidence="16" key="1">
    <citation type="journal article" date="2006" name="Science">
        <title>Ancient noncoding elements conserved in the human genome.</title>
        <authorList>
            <person name="Venkatesh B."/>
            <person name="Kirkness E.F."/>
            <person name="Loh Y.H."/>
            <person name="Halpern A.L."/>
            <person name="Lee A.P."/>
            <person name="Johnson J."/>
            <person name="Dandona N."/>
            <person name="Viswanathan L.D."/>
            <person name="Tay A."/>
            <person name="Venter J.C."/>
            <person name="Strausberg R.L."/>
            <person name="Brenner S."/>
        </authorList>
    </citation>
    <scope>NUCLEOTIDE SEQUENCE [LARGE SCALE GENOMIC DNA]</scope>
</reference>
<dbReference type="FunFam" id="3.30.260.10:FF:000018">
    <property type="entry name" value="Heat shock protein 60"/>
    <property type="match status" value="1"/>
</dbReference>
<evidence type="ECO:0000256" key="13">
    <source>
        <dbReference type="ARBA" id="ARBA00037436"/>
    </source>
</evidence>
<dbReference type="GO" id="GO:0005524">
    <property type="term" value="F:ATP binding"/>
    <property type="evidence" value="ECO:0007669"/>
    <property type="project" value="UniProtKB-KW"/>
</dbReference>
<reference evidence="16" key="2">
    <citation type="journal article" date="2007" name="PLoS Biol.">
        <title>Survey sequencing and comparative analysis of the elephant shark (Callorhinchus milii) genome.</title>
        <authorList>
            <person name="Venkatesh B."/>
            <person name="Kirkness E.F."/>
            <person name="Loh Y.H."/>
            <person name="Halpern A.L."/>
            <person name="Lee A.P."/>
            <person name="Johnson J."/>
            <person name="Dandona N."/>
            <person name="Viswanathan L.D."/>
            <person name="Tay A."/>
            <person name="Venter J.C."/>
            <person name="Strausberg R.L."/>
            <person name="Brenner S."/>
        </authorList>
    </citation>
    <scope>NUCLEOTIDE SEQUENCE [LARGE SCALE GENOMIC DNA]</scope>
</reference>
<gene>
    <name evidence="15" type="primary">hspd1</name>
</gene>
<evidence type="ECO:0000256" key="12">
    <source>
        <dbReference type="ARBA" id="ARBA00031799"/>
    </source>
</evidence>
<evidence type="ECO:0000256" key="10">
    <source>
        <dbReference type="ARBA" id="ARBA00029756"/>
    </source>
</evidence>
<comment type="subcellular location">
    <subcellularLocation>
        <location evidence="1">Mitochondrion matrix</location>
    </subcellularLocation>
</comment>
<evidence type="ECO:0000256" key="14">
    <source>
        <dbReference type="RuleBase" id="RU000418"/>
    </source>
</evidence>
<dbReference type="NCBIfam" id="NF009489">
    <property type="entry name" value="PRK12851.1"/>
    <property type="match status" value="1"/>
</dbReference>
<keyword evidence="7" id="KW-0809">Transit peptide</keyword>
<dbReference type="NCBIfam" id="NF009488">
    <property type="entry name" value="PRK12850.1"/>
    <property type="match status" value="1"/>
</dbReference>
<keyword evidence="8" id="KW-0496">Mitochondrion</keyword>
<evidence type="ECO:0000313" key="16">
    <source>
        <dbReference type="Proteomes" id="UP000314986"/>
    </source>
</evidence>
<dbReference type="NCBIfam" id="NF000592">
    <property type="entry name" value="PRK00013.1"/>
    <property type="match status" value="1"/>
</dbReference>
<protein>
    <recommendedName>
        <fullName evidence="4">60 kDa heat shock protein, mitochondrial</fullName>
        <ecNumber evidence="3">5.6.1.7</ecNumber>
    </recommendedName>
    <alternativeName>
        <fullName evidence="10">60 kDa chaperonin</fullName>
    </alternativeName>
    <alternativeName>
        <fullName evidence="12">Chaperonin 60</fullName>
    </alternativeName>
    <alternativeName>
        <fullName evidence="11">Heat shock protein 60</fullName>
    </alternativeName>
</protein>
<evidence type="ECO:0000256" key="4">
    <source>
        <dbReference type="ARBA" id="ARBA00019981"/>
    </source>
</evidence>
<keyword evidence="6" id="KW-0067">ATP-binding</keyword>
<dbReference type="FunFam" id="1.10.560.10:FF:000026">
    <property type="entry name" value="Chaperonin 60 subunit alpha 2 chloroplastic"/>
    <property type="match status" value="1"/>
</dbReference>
<evidence type="ECO:0000256" key="2">
    <source>
        <dbReference type="ARBA" id="ARBA00006607"/>
    </source>
</evidence>
<dbReference type="SUPFAM" id="SSF52029">
    <property type="entry name" value="GroEL apical domain-like"/>
    <property type="match status" value="1"/>
</dbReference>
<evidence type="ECO:0000313" key="15">
    <source>
        <dbReference type="Ensembl" id="ENSCMIP00000029586.1"/>
    </source>
</evidence>
<evidence type="ECO:0000256" key="3">
    <source>
        <dbReference type="ARBA" id="ARBA00012198"/>
    </source>
</evidence>
<keyword evidence="16" id="KW-1185">Reference proteome</keyword>
<dbReference type="Gene3D" id="3.50.7.10">
    <property type="entry name" value="GroEL"/>
    <property type="match status" value="1"/>
</dbReference>
<dbReference type="PANTHER" id="PTHR45633">
    <property type="entry name" value="60 KDA HEAT SHOCK PROTEIN, MITOCHONDRIAL"/>
    <property type="match status" value="1"/>
</dbReference>
<dbReference type="CDD" id="cd03344">
    <property type="entry name" value="GroEL"/>
    <property type="match status" value="1"/>
</dbReference>
<dbReference type="Ensembl" id="ENSCMIT00000030052.1">
    <property type="protein sequence ID" value="ENSCMIP00000029586.1"/>
    <property type="gene ID" value="ENSCMIG00000012777.1"/>
</dbReference>
<reference evidence="15" key="5">
    <citation type="submission" date="2025-09" db="UniProtKB">
        <authorList>
            <consortium name="Ensembl"/>
        </authorList>
    </citation>
    <scope>IDENTIFICATION</scope>
</reference>
<dbReference type="InterPro" id="IPR027413">
    <property type="entry name" value="GROEL-like_equatorial_sf"/>
</dbReference>
<dbReference type="InterPro" id="IPR027409">
    <property type="entry name" value="GroEL-like_apical_dom_sf"/>
</dbReference>
<dbReference type="GO" id="GO:0140662">
    <property type="term" value="F:ATP-dependent protein folding chaperone"/>
    <property type="evidence" value="ECO:0007669"/>
    <property type="project" value="InterPro"/>
</dbReference>
<dbReference type="Gene3D" id="3.30.260.10">
    <property type="entry name" value="TCP-1-like chaperonin intermediate domain"/>
    <property type="match status" value="1"/>
</dbReference>
<dbReference type="InterPro" id="IPR027410">
    <property type="entry name" value="TCP-1-like_intermed_sf"/>
</dbReference>
<comment type="similarity">
    <text evidence="2 14">Belongs to the chaperonin (HSP60) family.</text>
</comment>
<dbReference type="InterPro" id="IPR018370">
    <property type="entry name" value="Chaperonin_Cpn60_CS"/>
</dbReference>
<evidence type="ECO:0000256" key="8">
    <source>
        <dbReference type="ARBA" id="ARBA00023128"/>
    </source>
</evidence>
<evidence type="ECO:0000256" key="6">
    <source>
        <dbReference type="ARBA" id="ARBA00022840"/>
    </source>
</evidence>
<name>A0A4W3IQ07_CALMI</name>
<evidence type="ECO:0000256" key="1">
    <source>
        <dbReference type="ARBA" id="ARBA00004305"/>
    </source>
</evidence>
<evidence type="ECO:0000256" key="9">
    <source>
        <dbReference type="ARBA" id="ARBA00023186"/>
    </source>
</evidence>
<dbReference type="NCBIfam" id="TIGR02348">
    <property type="entry name" value="GroEL"/>
    <property type="match status" value="1"/>
</dbReference>
<dbReference type="HAMAP" id="MF_00600">
    <property type="entry name" value="CH60"/>
    <property type="match status" value="1"/>
</dbReference>
<dbReference type="GeneTree" id="ENSGT00390000005727"/>
<accession>A0A4W3IQ07</accession>
<dbReference type="PRINTS" id="PR00298">
    <property type="entry name" value="CHAPERONIN60"/>
</dbReference>
<dbReference type="Gene3D" id="1.10.560.10">
    <property type="entry name" value="GroEL-like equatorial domain"/>
    <property type="match status" value="1"/>
</dbReference>
<dbReference type="FunFam" id="3.50.7.10:FF:000001">
    <property type="entry name" value="60 kDa chaperonin"/>
    <property type="match status" value="1"/>
</dbReference>
<keyword evidence="9" id="KW-0143">Chaperone</keyword>
<dbReference type="NCBIfam" id="NF009487">
    <property type="entry name" value="PRK12849.1"/>
    <property type="match status" value="1"/>
</dbReference>
<evidence type="ECO:0000256" key="7">
    <source>
        <dbReference type="ARBA" id="ARBA00022946"/>
    </source>
</evidence>
<dbReference type="SUPFAM" id="SSF48592">
    <property type="entry name" value="GroEL equatorial domain-like"/>
    <property type="match status" value="1"/>
</dbReference>
<dbReference type="Proteomes" id="UP000314986">
    <property type="component" value="Unassembled WGS sequence"/>
</dbReference>
<dbReference type="InterPro" id="IPR002423">
    <property type="entry name" value="Cpn60/GroEL/TCP-1"/>
</dbReference>
<dbReference type="STRING" id="7868.ENSCMIP00000029586"/>
<dbReference type="FunFam" id="3.30.260.10:FF:000019">
    <property type="entry name" value="60 kDa heat shock mitochondrial"/>
    <property type="match status" value="1"/>
</dbReference>
<dbReference type="Pfam" id="PF00118">
    <property type="entry name" value="Cpn60_TCP1"/>
    <property type="match status" value="1"/>
</dbReference>
<dbReference type="PROSITE" id="PS00296">
    <property type="entry name" value="CHAPERONINS_CPN60"/>
    <property type="match status" value="1"/>
</dbReference>
<dbReference type="FunCoup" id="A0A4W3IQ07">
    <property type="interactions" value="790"/>
</dbReference>
<sequence length="581" mass="61990">TSGKIPTKMLRLPSVLRKVRPVCRALAPHLTRSYAKEVKFGAEARAMMLKGVDLLADAVAVTMGPKGRTVIIEQSWGSPKVTKDGVTVAKAIDFKDKYQNIGAKLVQDVANNTNEEAGDGTTTATILARAIAKEGFEKISKGANPVEIRRGVMLSVDVVIAELKKLSKPVTTPEEIAQVATISANGDKDIGNLISDAMKKVGRNGVITVKDGKTLHDELELIEGLKFDRGYISPYFINTNKGQKCEFQDAYLLLSEKKISNVQSIVPALEIANAHRKPLVIVAEDVDGEALSTLVLNRLKVGLQVVAVKAPGFGDNRKNQLLDMAIATGGTVFGDEALNVKLEDIQAHDFGKVGEVVVTKDDTMLLKGKGEKSVIEKRIQEIVDLLEITSSDYEKEKLNERLAKLSDGVAVLKIGGTSDVEVNEKKDRVTDALNATRAAVEEGIVLGGGCALLRCIPALDALKPVNEDQKVGIEIVKKALKIPAITIVKNAGVEGSLIVEKILQSPPDIGYDAMAGEFVKMVEKGIIDPTKVVRTALMDAAGVASLLSTAEAVVTELPKDEKPQGMGGMGGMGGPGMGDMF</sequence>
<dbReference type="AlphaFoldDB" id="A0A4W3IQ07"/>
<evidence type="ECO:0000256" key="11">
    <source>
        <dbReference type="ARBA" id="ARBA00030005"/>
    </source>
</evidence>